<keyword evidence="1" id="KW-0520">NAD</keyword>
<evidence type="ECO:0000259" key="2">
    <source>
        <dbReference type="PROSITE" id="PS50104"/>
    </source>
</evidence>
<dbReference type="Pfam" id="PF01582">
    <property type="entry name" value="TIR"/>
    <property type="match status" value="1"/>
</dbReference>
<dbReference type="InterPro" id="IPR000157">
    <property type="entry name" value="TIR_dom"/>
</dbReference>
<proteinExistence type="predicted"/>
<protein>
    <recommendedName>
        <fullName evidence="2">TIR domain-containing protein</fullName>
    </recommendedName>
</protein>
<sequence>MSDQKVIKYDVFVNFRGGDIRSGFLSHLIETFRTNNIKTFVDCALERGHEIWKSLIEAIESSSISLIIFSPDYASSYWCLEELVTIHECREKFKQIVIPVFYQVEPRIVRHQSESYKDSFDRHGREDQIKVQRWRKALKDSVSLSGILSSNFPNDAELVKSIFKTVVTRLVKLSIQSKGLVGIEEKIADVELLIRK</sequence>
<dbReference type="SMART" id="SM00255">
    <property type="entry name" value="TIR"/>
    <property type="match status" value="1"/>
</dbReference>
<feature type="non-terminal residue" evidence="3">
    <location>
        <position position="196"/>
    </location>
</feature>
<name>A0A0S3RHM7_PHAAN</name>
<dbReference type="Proteomes" id="UP000291084">
    <property type="component" value="Chromosome 2"/>
</dbReference>
<dbReference type="InterPro" id="IPR035897">
    <property type="entry name" value="Toll_tir_struct_dom_sf"/>
</dbReference>
<evidence type="ECO:0000256" key="1">
    <source>
        <dbReference type="ARBA" id="ARBA00023027"/>
    </source>
</evidence>
<dbReference type="PROSITE" id="PS50104">
    <property type="entry name" value="TIR"/>
    <property type="match status" value="1"/>
</dbReference>
<dbReference type="GO" id="GO:0007165">
    <property type="term" value="P:signal transduction"/>
    <property type="evidence" value="ECO:0007669"/>
    <property type="project" value="InterPro"/>
</dbReference>
<accession>A0A0S3RHM7</accession>
<evidence type="ECO:0000313" key="3">
    <source>
        <dbReference type="EMBL" id="BAT80136.1"/>
    </source>
</evidence>
<reference evidence="3 4" key="1">
    <citation type="journal article" date="2015" name="Sci. Rep.">
        <title>The power of single molecule real-time sequencing technology in the de novo assembly of a eukaryotic genome.</title>
        <authorList>
            <person name="Sakai H."/>
            <person name="Naito K."/>
            <person name="Ogiso-Tanaka E."/>
            <person name="Takahashi Y."/>
            <person name="Iseki K."/>
            <person name="Muto C."/>
            <person name="Satou K."/>
            <person name="Teruya K."/>
            <person name="Shiroma A."/>
            <person name="Shimoji M."/>
            <person name="Hirano T."/>
            <person name="Itoh T."/>
            <person name="Kaga A."/>
            <person name="Tomooka N."/>
        </authorList>
    </citation>
    <scope>NUCLEOTIDE SEQUENCE [LARGE SCALE GENOMIC DNA]</scope>
    <source>
        <strain evidence="4">cv. Shumari</strain>
    </source>
</reference>
<dbReference type="OrthoDB" id="1718299at2759"/>
<dbReference type="SUPFAM" id="SSF52200">
    <property type="entry name" value="Toll/Interleukin receptor TIR domain"/>
    <property type="match status" value="1"/>
</dbReference>
<dbReference type="PANTHER" id="PTHR32009:SF110">
    <property type="entry name" value="DISEASE RESISTANCE PROTEIN (TIR-NBS-LRR CLASS)"/>
    <property type="match status" value="1"/>
</dbReference>
<dbReference type="AlphaFoldDB" id="A0A0S3RHM7"/>
<keyword evidence="4" id="KW-1185">Reference proteome</keyword>
<dbReference type="PANTHER" id="PTHR32009">
    <property type="entry name" value="TMV RESISTANCE PROTEIN N-LIKE"/>
    <property type="match status" value="1"/>
</dbReference>
<dbReference type="FunFam" id="3.40.50.10140:FF:000007">
    <property type="entry name" value="Disease resistance protein (TIR-NBS-LRR class)"/>
    <property type="match status" value="1"/>
</dbReference>
<organism evidence="3 4">
    <name type="scientific">Vigna angularis var. angularis</name>
    <dbReference type="NCBI Taxonomy" id="157739"/>
    <lineage>
        <taxon>Eukaryota</taxon>
        <taxon>Viridiplantae</taxon>
        <taxon>Streptophyta</taxon>
        <taxon>Embryophyta</taxon>
        <taxon>Tracheophyta</taxon>
        <taxon>Spermatophyta</taxon>
        <taxon>Magnoliopsida</taxon>
        <taxon>eudicotyledons</taxon>
        <taxon>Gunneridae</taxon>
        <taxon>Pentapetalae</taxon>
        <taxon>rosids</taxon>
        <taxon>fabids</taxon>
        <taxon>Fabales</taxon>
        <taxon>Fabaceae</taxon>
        <taxon>Papilionoideae</taxon>
        <taxon>50 kb inversion clade</taxon>
        <taxon>NPAAA clade</taxon>
        <taxon>indigoferoid/millettioid clade</taxon>
        <taxon>Phaseoleae</taxon>
        <taxon>Vigna</taxon>
    </lineage>
</organism>
<feature type="domain" description="TIR" evidence="2">
    <location>
        <begin position="7"/>
        <end position="170"/>
    </location>
</feature>
<dbReference type="EMBL" id="AP015035">
    <property type="protein sequence ID" value="BAT80136.1"/>
    <property type="molecule type" value="Genomic_DNA"/>
</dbReference>
<gene>
    <name evidence="3" type="primary">Vigan.02G311400</name>
    <name evidence="3" type="ORF">VIGAN_02311400</name>
</gene>
<dbReference type="Gene3D" id="3.40.50.10140">
    <property type="entry name" value="Toll/interleukin-1 receptor homology (TIR) domain"/>
    <property type="match status" value="1"/>
</dbReference>
<evidence type="ECO:0000313" key="4">
    <source>
        <dbReference type="Proteomes" id="UP000291084"/>
    </source>
</evidence>